<dbReference type="PATRIC" id="fig|722438.3.peg.729"/>
<name>A0A0H3DN46_MYCPB</name>
<dbReference type="KEGG" id="mpj:MPNE_0751"/>
<comment type="similarity">
    <text evidence="1">Belongs to the MG439/MG440 family.</text>
</comment>
<feature type="signal peptide" evidence="2">
    <location>
        <begin position="1"/>
        <end position="25"/>
    </location>
</feature>
<dbReference type="eggNOG" id="ENOG5032G6D">
    <property type="taxonomic scope" value="Bacteria"/>
</dbReference>
<evidence type="ECO:0000256" key="1">
    <source>
        <dbReference type="ARBA" id="ARBA00010160"/>
    </source>
</evidence>
<dbReference type="PROSITE" id="PS51257">
    <property type="entry name" value="PROKAR_LIPOPROTEIN"/>
    <property type="match status" value="1"/>
</dbReference>
<gene>
    <name evidence="3" type="ordered locus">MPNE_0751</name>
</gene>
<proteinExistence type="inferred from homology"/>
<dbReference type="AlphaFoldDB" id="A0A0H3DN46"/>
<protein>
    <recommendedName>
        <fullName evidence="5">Lipoprotein</fullName>
    </recommendedName>
</protein>
<dbReference type="GeneID" id="66608669"/>
<dbReference type="HOGENOM" id="CLU_080699_0_0_14"/>
<evidence type="ECO:0000256" key="2">
    <source>
        <dbReference type="SAM" id="SignalP"/>
    </source>
</evidence>
<evidence type="ECO:0000313" key="3">
    <source>
        <dbReference type="EMBL" id="ADK87147.1"/>
    </source>
</evidence>
<keyword evidence="2" id="KW-0732">Signal</keyword>
<dbReference type="RefSeq" id="WP_014575044.1">
    <property type="nucleotide sequence ID" value="NZ_CP010546.1"/>
</dbReference>
<organism evidence="3 4">
    <name type="scientific">Mycoplasmoides pneumoniae (strain ATCC 15531 / DSM 23978 / CIP 103766 / NBRC 14401 / NCTC 10119 / FH)</name>
    <name type="common">Mycoplasma pneumoniae</name>
    <dbReference type="NCBI Taxonomy" id="722438"/>
    <lineage>
        <taxon>Bacteria</taxon>
        <taxon>Bacillati</taxon>
        <taxon>Mycoplasmatota</taxon>
        <taxon>Mycoplasmoidales</taxon>
        <taxon>Mycoplasmoidaceae</taxon>
        <taxon>Mycoplasmoides</taxon>
    </lineage>
</organism>
<evidence type="ECO:0000313" key="4">
    <source>
        <dbReference type="Proteomes" id="UP000007756"/>
    </source>
</evidence>
<dbReference type="Proteomes" id="UP000007756">
    <property type="component" value="Chromosome"/>
</dbReference>
<feature type="chain" id="PRO_5009772799" description="Lipoprotein" evidence="2">
    <location>
        <begin position="26"/>
        <end position="283"/>
    </location>
</feature>
<dbReference type="STRING" id="722438.F539_03620"/>
<dbReference type="PaxDb" id="722438-MPNE_0751"/>
<accession>A0A0H3DN46</accession>
<dbReference type="Pfam" id="PF00938">
    <property type="entry name" value="Lipoprotein_3"/>
    <property type="match status" value="1"/>
</dbReference>
<reference evidence="3 4" key="1">
    <citation type="journal article" date="2010" name="Appl. Environ. Microbiol.">
        <title>Targeted chromosomal knockouts in Mycoplasma pneumoniae.</title>
        <authorList>
            <person name="Krishnakumar R."/>
            <person name="Assad-Garcia N."/>
            <person name="Benders G.A."/>
            <person name="Phan Q."/>
            <person name="Montague M.G."/>
            <person name="Glass J.I."/>
        </authorList>
    </citation>
    <scope>NUCLEOTIDE SEQUENCE [LARGE SCALE GENOMIC DNA]</scope>
    <source>
        <strain evidence="4">ATCC 15531 / DSM 22911 / NBRC 14401 / NCTC 10119 / FH</strain>
    </source>
</reference>
<sequence>MKLKLKFLLIPLLGSSLLLSACSSAATQVISSLSSAQKYFESSQGELNKKNVIKILKEGYESDANKAVHALLAGWKYTLMDQQLLSKEVDSRFIKAFGSGRDKGDVTPSVSEKGLYLNETYTGFSIQIAKVLGVQSQTVKQFNYKWSSNSDFKVQIQISMKGKVGSDSESQQLIKSFLSSDNNGSNQNGGVKETDFNGDSANFDGFFTFTYTPPTQSRKFGATSFDPLTTKINFPADLQIDVSTTHQKLNTLMEANEQVKQIKSRKFTGKTFDLLPFFYYALL</sequence>
<evidence type="ECO:0008006" key="5">
    <source>
        <dbReference type="Google" id="ProtNLM"/>
    </source>
</evidence>
<dbReference type="EMBL" id="CP002077">
    <property type="protein sequence ID" value="ADK87147.1"/>
    <property type="molecule type" value="Genomic_DNA"/>
</dbReference>
<dbReference type="InterPro" id="IPR001595">
    <property type="entry name" value="Lipoprotein_3"/>
</dbReference>